<feature type="domain" description="SAM-dependent MTase RsmB/NOP-type" evidence="10">
    <location>
        <begin position="1"/>
        <end position="261"/>
    </location>
</feature>
<dbReference type="PANTHER" id="PTHR22808">
    <property type="entry name" value="NCL1 YEAST -RELATED NOL1/NOP2/FMU SUN DOMAIN-CONTAINING"/>
    <property type="match status" value="1"/>
</dbReference>
<dbReference type="InterPro" id="IPR023267">
    <property type="entry name" value="RCMT"/>
</dbReference>
<dbReference type="RefSeq" id="WP_117331124.1">
    <property type="nucleotide sequence ID" value="NZ_QUWK01000012.1"/>
</dbReference>
<comment type="caution">
    <text evidence="11">The sequence shown here is derived from an EMBL/GenBank/DDBJ whole genome shotgun (WGS) entry which is preliminary data.</text>
</comment>
<evidence type="ECO:0000259" key="10">
    <source>
        <dbReference type="PROSITE" id="PS51686"/>
    </source>
</evidence>
<keyword evidence="3 9" id="KW-0808">Transferase</keyword>
<reference evidence="12" key="1">
    <citation type="submission" date="2018-08" db="EMBL/GenBank/DDBJ databases">
        <authorList>
            <person name="Grouzdev D.S."/>
            <person name="Krutkina M.S."/>
        </authorList>
    </citation>
    <scope>NUCLEOTIDE SEQUENCE [LARGE SCALE GENOMIC DNA]</scope>
    <source>
        <strain evidence="12">4-11</strain>
    </source>
</reference>
<dbReference type="InterPro" id="IPR029063">
    <property type="entry name" value="SAM-dependent_MTases_sf"/>
</dbReference>
<feature type="binding site" evidence="9">
    <location>
        <position position="130"/>
    </location>
    <ligand>
        <name>S-adenosyl-L-methionine</name>
        <dbReference type="ChEBI" id="CHEBI:59789"/>
    </ligand>
</feature>
<proteinExistence type="inferred from homology"/>
<keyword evidence="2 9" id="KW-0489">Methyltransferase</keyword>
<evidence type="ECO:0000256" key="8">
    <source>
        <dbReference type="ARBA" id="ARBA00049302"/>
    </source>
</evidence>
<keyword evidence="6" id="KW-0809">Transit peptide</keyword>
<protein>
    <recommendedName>
        <fullName evidence="7">NOL1/NOP2/Sun domain family member 4</fullName>
    </recommendedName>
</protein>
<dbReference type="Gene3D" id="3.40.50.150">
    <property type="entry name" value="Vaccinia Virus protein VP39"/>
    <property type="match status" value="1"/>
</dbReference>
<dbReference type="PROSITE" id="PS51686">
    <property type="entry name" value="SAM_MT_RSMB_NOP"/>
    <property type="match status" value="1"/>
</dbReference>
<keyword evidence="1" id="KW-0698">rRNA processing</keyword>
<dbReference type="InterPro" id="IPR001678">
    <property type="entry name" value="MeTrfase_RsmB-F_NOP2_dom"/>
</dbReference>
<dbReference type="GO" id="GO:0031167">
    <property type="term" value="P:rRNA methylation"/>
    <property type="evidence" value="ECO:0007669"/>
    <property type="project" value="TreeGrafter"/>
</dbReference>
<dbReference type="CDD" id="cd02440">
    <property type="entry name" value="AdoMet_MTases"/>
    <property type="match status" value="1"/>
</dbReference>
<organism evidence="11 12">
    <name type="scientific">Sphaerochaeta halotolerans</name>
    <dbReference type="NCBI Taxonomy" id="2293840"/>
    <lineage>
        <taxon>Bacteria</taxon>
        <taxon>Pseudomonadati</taxon>
        <taxon>Spirochaetota</taxon>
        <taxon>Spirochaetia</taxon>
        <taxon>Spirochaetales</taxon>
        <taxon>Sphaerochaetaceae</taxon>
        <taxon>Sphaerochaeta</taxon>
    </lineage>
</organism>
<reference evidence="11 12" key="2">
    <citation type="submission" date="2018-09" db="EMBL/GenBank/DDBJ databases">
        <title>Genome of Sphaerochaeta halotolerans strain 4-11.</title>
        <authorList>
            <person name="Nazina T.N."/>
            <person name="Sokolova D.S."/>
        </authorList>
    </citation>
    <scope>NUCLEOTIDE SEQUENCE [LARGE SCALE GENOMIC DNA]</scope>
    <source>
        <strain evidence="11 12">4-11</strain>
    </source>
</reference>
<evidence type="ECO:0000313" key="11">
    <source>
        <dbReference type="EMBL" id="RFU94184.1"/>
    </source>
</evidence>
<evidence type="ECO:0000256" key="4">
    <source>
        <dbReference type="ARBA" id="ARBA00022691"/>
    </source>
</evidence>
<sequence length="262" mass="29391">MAKQKGKADGETLFGAYYQDIYQERWESLKVALIKDKVPITYTDGLIQPYYLDEASVLAAKLLGVERGETVLDMCAAPGGKTLVLASSLHGDGLLVSNDRSSARRARLKQVVKDHLSTEDQRCVQITAHDATRWSLHEQNRYDKILLDAPCSSERHVLHDPKALAMWSPSRPKRLAITQFAMLAAALEAVKKGGYILYSTCSINPMENEQVVEKLFEKRVGRFTIMESTQVGSEERKYGSLILPDRGEGRGPLYFCLIRRDV</sequence>
<feature type="binding site" evidence="9">
    <location>
        <position position="99"/>
    </location>
    <ligand>
        <name>S-adenosyl-L-methionine</name>
        <dbReference type="ChEBI" id="CHEBI:59789"/>
    </ligand>
</feature>
<dbReference type="GO" id="GO:0003723">
    <property type="term" value="F:RNA binding"/>
    <property type="evidence" value="ECO:0007669"/>
    <property type="project" value="UniProtKB-UniRule"/>
</dbReference>
<gene>
    <name evidence="11" type="ORF">DYP60_10985</name>
</gene>
<accession>A0A372MEL6</accession>
<evidence type="ECO:0000256" key="6">
    <source>
        <dbReference type="ARBA" id="ARBA00022946"/>
    </source>
</evidence>
<evidence type="ECO:0000256" key="2">
    <source>
        <dbReference type="ARBA" id="ARBA00022603"/>
    </source>
</evidence>
<feature type="active site" description="Nucleophile" evidence="9">
    <location>
        <position position="201"/>
    </location>
</feature>
<feature type="binding site" evidence="9">
    <location>
        <begin position="75"/>
        <end position="81"/>
    </location>
    <ligand>
        <name>S-adenosyl-L-methionine</name>
        <dbReference type="ChEBI" id="CHEBI:59789"/>
    </ligand>
</feature>
<dbReference type="GO" id="GO:0008173">
    <property type="term" value="F:RNA methyltransferase activity"/>
    <property type="evidence" value="ECO:0007669"/>
    <property type="project" value="InterPro"/>
</dbReference>
<evidence type="ECO:0000256" key="9">
    <source>
        <dbReference type="PROSITE-ProRule" id="PRU01023"/>
    </source>
</evidence>
<evidence type="ECO:0000256" key="7">
    <source>
        <dbReference type="ARBA" id="ARBA00042050"/>
    </source>
</evidence>
<evidence type="ECO:0000256" key="1">
    <source>
        <dbReference type="ARBA" id="ARBA00022552"/>
    </source>
</evidence>
<keyword evidence="4 9" id="KW-0949">S-adenosyl-L-methionine</keyword>
<dbReference type="AlphaFoldDB" id="A0A372MEL6"/>
<evidence type="ECO:0000313" key="12">
    <source>
        <dbReference type="Proteomes" id="UP000264002"/>
    </source>
</evidence>
<evidence type="ECO:0000256" key="3">
    <source>
        <dbReference type="ARBA" id="ARBA00022679"/>
    </source>
</evidence>
<dbReference type="EMBL" id="QUWK01000012">
    <property type="protein sequence ID" value="RFU94184.1"/>
    <property type="molecule type" value="Genomic_DNA"/>
</dbReference>
<feature type="binding site" evidence="9">
    <location>
        <position position="148"/>
    </location>
    <ligand>
        <name>S-adenosyl-L-methionine</name>
        <dbReference type="ChEBI" id="CHEBI:59789"/>
    </ligand>
</feature>
<comment type="similarity">
    <text evidence="9">Belongs to the class I-like SAM-binding methyltransferase superfamily. RsmB/NOP family.</text>
</comment>
<keyword evidence="5 9" id="KW-0694">RNA-binding</keyword>
<dbReference type="InterPro" id="IPR049560">
    <property type="entry name" value="MeTrfase_RsmB-F_NOP2_cat"/>
</dbReference>
<dbReference type="PRINTS" id="PR02008">
    <property type="entry name" value="RCMTFAMILY"/>
</dbReference>
<evidence type="ECO:0000256" key="5">
    <source>
        <dbReference type="ARBA" id="ARBA00022884"/>
    </source>
</evidence>
<dbReference type="Proteomes" id="UP000264002">
    <property type="component" value="Unassembled WGS sequence"/>
</dbReference>
<keyword evidence="12" id="KW-1185">Reference proteome</keyword>
<dbReference type="PANTHER" id="PTHR22808:SF3">
    <property type="entry name" value="5-METHYLCYTOSINE RRNA METHYLTRANSFERASE NSUN4"/>
    <property type="match status" value="1"/>
</dbReference>
<name>A0A372MEL6_9SPIR</name>
<dbReference type="Pfam" id="PF01189">
    <property type="entry name" value="Methyltr_RsmB-F"/>
    <property type="match status" value="1"/>
</dbReference>
<comment type="catalytic activity">
    <reaction evidence="8">
        <text>a cytidine in rRNA + S-adenosyl-L-methionine = a 5-methylcytidine in rRNA + S-adenosyl-L-homocysteine + H(+)</text>
        <dbReference type="Rhea" id="RHEA:61484"/>
        <dbReference type="Rhea" id="RHEA-COMP:15836"/>
        <dbReference type="Rhea" id="RHEA-COMP:15837"/>
        <dbReference type="ChEBI" id="CHEBI:15378"/>
        <dbReference type="ChEBI" id="CHEBI:57856"/>
        <dbReference type="ChEBI" id="CHEBI:59789"/>
        <dbReference type="ChEBI" id="CHEBI:74483"/>
        <dbReference type="ChEBI" id="CHEBI:82748"/>
    </reaction>
</comment>
<dbReference type="SUPFAM" id="SSF53335">
    <property type="entry name" value="S-adenosyl-L-methionine-dependent methyltransferases"/>
    <property type="match status" value="1"/>
</dbReference>